<gene>
    <name evidence="2" type="ORF">K443DRAFT_465139</name>
</gene>
<dbReference type="OrthoDB" id="2756263at2759"/>
<evidence type="ECO:0000313" key="2">
    <source>
        <dbReference type="EMBL" id="KIK03691.1"/>
    </source>
</evidence>
<keyword evidence="3" id="KW-1185">Reference proteome</keyword>
<feature type="region of interest" description="Disordered" evidence="1">
    <location>
        <begin position="1"/>
        <end position="24"/>
    </location>
</feature>
<dbReference type="EMBL" id="KN838577">
    <property type="protein sequence ID" value="KIK03691.1"/>
    <property type="molecule type" value="Genomic_DNA"/>
</dbReference>
<organism evidence="2 3">
    <name type="scientific">Laccaria amethystina LaAM-08-1</name>
    <dbReference type="NCBI Taxonomy" id="1095629"/>
    <lineage>
        <taxon>Eukaryota</taxon>
        <taxon>Fungi</taxon>
        <taxon>Dikarya</taxon>
        <taxon>Basidiomycota</taxon>
        <taxon>Agaricomycotina</taxon>
        <taxon>Agaricomycetes</taxon>
        <taxon>Agaricomycetidae</taxon>
        <taxon>Agaricales</taxon>
        <taxon>Agaricineae</taxon>
        <taxon>Hydnangiaceae</taxon>
        <taxon>Laccaria</taxon>
    </lineage>
</organism>
<dbReference type="HOGENOM" id="CLU_400635_0_0_1"/>
<evidence type="ECO:0000256" key="1">
    <source>
        <dbReference type="SAM" id="MobiDB-lite"/>
    </source>
</evidence>
<evidence type="ECO:0000313" key="3">
    <source>
        <dbReference type="Proteomes" id="UP000054477"/>
    </source>
</evidence>
<sequence>MPKGKGFKAARGQKPSPSTGSQAIQCQTLEQDEITRCNEPATDGYPLPERCKEHQSQYRKLYTKYKAAAKIVDDTKKGREIPAKGRIQEYTDLGSTLKKTRWMRQYLEAIRVERMGREIHGKRFFLKIDDGHKIRMKVLEKQMIEAVEALDALQERAFTLRVADDPAKQWINEFQSSDVLGDENRDLLSTANIMNRAQAFTGPTTRDVQPVVATTAAEKEDEGVGTPELDATDLIEIELRRQKKQLLHAFEPFTDPEATIASLKFDHDNPALRRMSRIVYHSAQQYARRIVFHEPVLSLKALDKVSFKDLLLDEDFSHEDAARFALVFMKRLEIGIVWWKDSVLEAIEVESRAGTAANMGNPSNRFKILGGWIFNRTHTKTISDEAWFTLIKCLDPPANIENRFVRLCNNFDDLIGCLSFGAFGLYPPPAFCQESHCVVFRNHLSLSGVIVADMVSSHSPPSPIPSFRHRSKRPGCIVWGQLESRAYMFGAVRNEPDAFTRAFFGELRARPDLFQVVTRSDTDPAREVESFGDSAGVLPQMRTRYFDAPPPSSPHADPPSGHGPWDVLRSAVDVLYGTTPMDGYLTSLNRPNSAGWFFHFKKMPVKYFVILDTSPVRKVNFLAREVAWAALRAQGLARGEYEPRKYAESSDILFQKCAEQRHAWMPKELGGWYATKMADKL</sequence>
<dbReference type="Proteomes" id="UP000054477">
    <property type="component" value="Unassembled WGS sequence"/>
</dbReference>
<dbReference type="AlphaFoldDB" id="A0A0C9XFI1"/>
<feature type="compositionally biased region" description="Polar residues" evidence="1">
    <location>
        <begin position="15"/>
        <end position="24"/>
    </location>
</feature>
<protein>
    <submittedName>
        <fullName evidence="2">Uncharacterized protein</fullName>
    </submittedName>
</protein>
<name>A0A0C9XFI1_9AGAR</name>
<proteinExistence type="predicted"/>
<reference evidence="3" key="2">
    <citation type="submission" date="2015-01" db="EMBL/GenBank/DDBJ databases">
        <title>Evolutionary Origins and Diversification of the Mycorrhizal Mutualists.</title>
        <authorList>
            <consortium name="DOE Joint Genome Institute"/>
            <consortium name="Mycorrhizal Genomics Consortium"/>
            <person name="Kohler A."/>
            <person name="Kuo A."/>
            <person name="Nagy L.G."/>
            <person name="Floudas D."/>
            <person name="Copeland A."/>
            <person name="Barry K.W."/>
            <person name="Cichocki N."/>
            <person name="Veneault-Fourrey C."/>
            <person name="LaButti K."/>
            <person name="Lindquist E.A."/>
            <person name="Lipzen A."/>
            <person name="Lundell T."/>
            <person name="Morin E."/>
            <person name="Murat C."/>
            <person name="Riley R."/>
            <person name="Ohm R."/>
            <person name="Sun H."/>
            <person name="Tunlid A."/>
            <person name="Henrissat B."/>
            <person name="Grigoriev I.V."/>
            <person name="Hibbett D.S."/>
            <person name="Martin F."/>
        </authorList>
    </citation>
    <scope>NUCLEOTIDE SEQUENCE [LARGE SCALE GENOMIC DNA]</scope>
    <source>
        <strain evidence="3">LaAM-08-1</strain>
    </source>
</reference>
<reference evidence="2 3" key="1">
    <citation type="submission" date="2014-04" db="EMBL/GenBank/DDBJ databases">
        <authorList>
            <consortium name="DOE Joint Genome Institute"/>
            <person name="Kuo A."/>
            <person name="Kohler A."/>
            <person name="Nagy L.G."/>
            <person name="Floudas D."/>
            <person name="Copeland A."/>
            <person name="Barry K.W."/>
            <person name="Cichocki N."/>
            <person name="Veneault-Fourrey C."/>
            <person name="LaButti K."/>
            <person name="Lindquist E.A."/>
            <person name="Lipzen A."/>
            <person name="Lundell T."/>
            <person name="Morin E."/>
            <person name="Murat C."/>
            <person name="Sun H."/>
            <person name="Tunlid A."/>
            <person name="Henrissat B."/>
            <person name="Grigoriev I.V."/>
            <person name="Hibbett D.S."/>
            <person name="Martin F."/>
            <person name="Nordberg H.P."/>
            <person name="Cantor M.N."/>
            <person name="Hua S.X."/>
        </authorList>
    </citation>
    <scope>NUCLEOTIDE SEQUENCE [LARGE SCALE GENOMIC DNA]</scope>
    <source>
        <strain evidence="2 3">LaAM-08-1</strain>
    </source>
</reference>
<accession>A0A0C9XFI1</accession>